<sequence>MRSTKAKSSRNTRKRCAGDASASSNVAEPGYDARRTKRGRLTPAGPQTPSRSSHNRSRAWNDCDHGRPHKSTSRRQLWIQEDDAIPKTPQRQARAAPVISQTQAPPSKKSTVVPQSSPQLRKDGDFTSVLIPQLETGPISQDQLVAEVYGIYAGLIMVEARCIEVDNAGLTNVEPSPKLNNDQWQTLVALHSTLLHEHHDFFLASQHPSASPALRRLASEHAMPARMWYHGIHSFLEFLRHGLPASLEHMLNFFYLAYSTVAILYETVPAFRYTWIEFLGDLGRYRMAIEGDCTKDRGTWAGPKEKLQESMDKFIEQLDPYIGRVAEQWLDAGYHIGTCLGCSLLGYGAESNVLMRALSQKPEEMDVTAEANPDETFKQALGFTMRITETVMRRWGDNNTLPFLHTMLVFVNHMTRFPAVISHIEGMFPWKRTSLMLNFVLNSLEPKYDVRSDFRLPESDQLPRPLPEDFAMRGLIYTEDYYPHGWFDNGNIEGRERCFELGSMTRERKDRLITLGCRIAASGRWLIWNKETRSFTVPKKYDTAIVDPPEQTRDVSKTTSDSPQSKTLHPGRQYWLKLICVRLRMAQNGKSDLAASYEAESKACFEKALRNSSQYAVRVSTTGITPNENVGEEAWSQLEQWLRNYNSWFVNRGSEIGGR</sequence>
<accession>A0A428NYR5</accession>
<feature type="compositionally biased region" description="Basic residues" evidence="1">
    <location>
        <begin position="1"/>
        <end position="15"/>
    </location>
</feature>
<evidence type="ECO:0000313" key="3">
    <source>
        <dbReference type="Proteomes" id="UP000288168"/>
    </source>
</evidence>
<feature type="region of interest" description="Disordered" evidence="1">
    <location>
        <begin position="1"/>
        <end position="124"/>
    </location>
</feature>
<evidence type="ECO:0000256" key="1">
    <source>
        <dbReference type="SAM" id="MobiDB-lite"/>
    </source>
</evidence>
<dbReference type="Proteomes" id="UP000288168">
    <property type="component" value="Unassembled WGS sequence"/>
</dbReference>
<feature type="compositionally biased region" description="Polar residues" evidence="1">
    <location>
        <begin position="99"/>
        <end position="119"/>
    </location>
</feature>
<dbReference type="AlphaFoldDB" id="A0A428NYR5"/>
<comment type="caution">
    <text evidence="2">The sequence shown here is derived from an EMBL/GenBank/DDBJ whole genome shotgun (WGS) entry which is preliminary data.</text>
</comment>
<evidence type="ECO:0008006" key="4">
    <source>
        <dbReference type="Google" id="ProtNLM"/>
    </source>
</evidence>
<name>A0A428NYR5_9HYPO</name>
<organism evidence="2 3">
    <name type="scientific">Fusarium duplospermum</name>
    <dbReference type="NCBI Taxonomy" id="1325734"/>
    <lineage>
        <taxon>Eukaryota</taxon>
        <taxon>Fungi</taxon>
        <taxon>Dikarya</taxon>
        <taxon>Ascomycota</taxon>
        <taxon>Pezizomycotina</taxon>
        <taxon>Sordariomycetes</taxon>
        <taxon>Hypocreomycetidae</taxon>
        <taxon>Hypocreales</taxon>
        <taxon>Nectriaceae</taxon>
        <taxon>Fusarium</taxon>
        <taxon>Fusarium solani species complex</taxon>
    </lineage>
</organism>
<dbReference type="SUPFAM" id="SSF48452">
    <property type="entry name" value="TPR-like"/>
    <property type="match status" value="1"/>
</dbReference>
<dbReference type="EMBL" id="NKCI01000253">
    <property type="protein sequence ID" value="RSL45830.1"/>
    <property type="molecule type" value="Genomic_DNA"/>
</dbReference>
<gene>
    <name evidence="2" type="ORF">CEP54_014116</name>
</gene>
<evidence type="ECO:0000313" key="2">
    <source>
        <dbReference type="EMBL" id="RSL45830.1"/>
    </source>
</evidence>
<proteinExistence type="predicted"/>
<feature type="compositionally biased region" description="Polar residues" evidence="1">
    <location>
        <begin position="557"/>
        <end position="567"/>
    </location>
</feature>
<reference evidence="2 3" key="1">
    <citation type="submission" date="2017-06" db="EMBL/GenBank/DDBJ databases">
        <title>Comparative genomic analysis of Ambrosia Fusariam Clade fungi.</title>
        <authorList>
            <person name="Stajich J.E."/>
            <person name="Carrillo J."/>
            <person name="Kijimoto T."/>
            <person name="Eskalen A."/>
            <person name="O'Donnell K."/>
            <person name="Kasson M."/>
        </authorList>
    </citation>
    <scope>NUCLEOTIDE SEQUENCE [LARGE SCALE GENOMIC DNA]</scope>
    <source>
        <strain evidence="2 3">NRRL62584</strain>
    </source>
</reference>
<keyword evidence="3" id="KW-1185">Reference proteome</keyword>
<dbReference type="InterPro" id="IPR011990">
    <property type="entry name" value="TPR-like_helical_dom_sf"/>
</dbReference>
<dbReference type="STRING" id="1325734.A0A428NYR5"/>
<dbReference type="OrthoDB" id="2017974at2759"/>
<feature type="region of interest" description="Disordered" evidence="1">
    <location>
        <begin position="547"/>
        <end position="568"/>
    </location>
</feature>
<protein>
    <recommendedName>
        <fullName evidence="4">DNA/RNA-binding domain-containing protein</fullName>
    </recommendedName>
</protein>